<reference evidence="1" key="1">
    <citation type="journal article" date="2020" name="Nature">
        <title>Giant virus diversity and host interactions through global metagenomics.</title>
        <authorList>
            <person name="Schulz F."/>
            <person name="Roux S."/>
            <person name="Paez-Espino D."/>
            <person name="Jungbluth S."/>
            <person name="Walsh D.A."/>
            <person name="Denef V.J."/>
            <person name="McMahon K.D."/>
            <person name="Konstantinidis K.T."/>
            <person name="Eloe-Fadrosh E.A."/>
            <person name="Kyrpides N.C."/>
            <person name="Woyke T."/>
        </authorList>
    </citation>
    <scope>NUCLEOTIDE SEQUENCE</scope>
    <source>
        <strain evidence="1">GVMAG-S-1101164-105</strain>
    </source>
</reference>
<proteinExistence type="predicted"/>
<organism evidence="1">
    <name type="scientific">viral metagenome</name>
    <dbReference type="NCBI Taxonomy" id="1070528"/>
    <lineage>
        <taxon>unclassified sequences</taxon>
        <taxon>metagenomes</taxon>
        <taxon>organismal metagenomes</taxon>
    </lineage>
</organism>
<name>A0A6C0JUM2_9ZZZZ</name>
<dbReference type="EMBL" id="MN740737">
    <property type="protein sequence ID" value="QHU09452.1"/>
    <property type="molecule type" value="Genomic_DNA"/>
</dbReference>
<protein>
    <recommendedName>
        <fullName evidence="2">Nucleotide-diphospho-sugar transferase domain-containing protein</fullName>
    </recommendedName>
</protein>
<evidence type="ECO:0008006" key="2">
    <source>
        <dbReference type="Google" id="ProtNLM"/>
    </source>
</evidence>
<sequence length="238" mass="27448">MAKVLADNYNIFIVFNECLDDYSGKTRAEMELQRRPNGKTLWYEFQMEKLNLLDWVFTADPDTATTEGVFYLDSDLCFFAPLPKIPDHVKVAVSPHMIRQRDEARFGKYNGGCLWVCTQRAINAWREACPASRFHEQAALECFDEPEWSNIIYHFPAQVNYGWWRMWQGSTHPSELQAKWAVTETAVTIDSQPLQTVHTHFYNPSDMATKTFNNFVINKLAAISTPQAAALLQLIKIE</sequence>
<evidence type="ECO:0000313" key="1">
    <source>
        <dbReference type="EMBL" id="QHU09452.1"/>
    </source>
</evidence>
<accession>A0A6C0JUM2</accession>
<dbReference type="AlphaFoldDB" id="A0A6C0JUM2"/>